<dbReference type="RefSeq" id="WP_013679951.1">
    <property type="nucleotide sequence ID" value="NC_015315.1"/>
</dbReference>
<dbReference type="SUPFAM" id="SSF64307">
    <property type="entry name" value="SirA-like"/>
    <property type="match status" value="1"/>
</dbReference>
<keyword evidence="3" id="KW-1185">Reference proteome</keyword>
<feature type="domain" description="UPF0033" evidence="1">
    <location>
        <begin position="9"/>
        <end position="33"/>
    </location>
</feature>
<dbReference type="AlphaFoldDB" id="F2L0D3"/>
<organism evidence="2 3">
    <name type="scientific">Thermoproteus uzoniensis (strain 768-20)</name>
    <dbReference type="NCBI Taxonomy" id="999630"/>
    <lineage>
        <taxon>Archaea</taxon>
        <taxon>Thermoproteota</taxon>
        <taxon>Thermoprotei</taxon>
        <taxon>Thermoproteales</taxon>
        <taxon>Thermoproteaceae</taxon>
        <taxon>Thermoproteus</taxon>
    </lineage>
</organism>
<protein>
    <submittedName>
        <fullName evidence="2">SirA family protein</fullName>
    </submittedName>
</protein>
<dbReference type="KEGG" id="tuz:TUZN_1134"/>
<accession>F2L0D3</accession>
<dbReference type="PROSITE" id="PS01148">
    <property type="entry name" value="UPF0033"/>
    <property type="match status" value="1"/>
</dbReference>
<sequence>MELVKRRVLDLRGYVCPYPQLATLKALRSMEPGEVLEVLTDNPPSVQNVPAIARREGHEVVGVEQVGEGLWRIVIRRR</sequence>
<dbReference type="HOGENOM" id="CLU_165255_0_0_2"/>
<dbReference type="Proteomes" id="UP000008138">
    <property type="component" value="Chromosome"/>
</dbReference>
<reference evidence="2 3" key="1">
    <citation type="journal article" date="2011" name="J. Bacteriol.">
        <title>Complete genome sequence of the thermoacidophilic crenarchaeon Thermoproteus uzoniensis 768-20.</title>
        <authorList>
            <person name="Mardanov A.V."/>
            <person name="Gumerov V.M."/>
            <person name="Beletsky A.V."/>
            <person name="Prokofeva M.I."/>
            <person name="Bonch-Osmolovskaya E.A."/>
            <person name="Ravin N.V."/>
            <person name="Skryabin K.G."/>
        </authorList>
    </citation>
    <scope>NUCLEOTIDE SEQUENCE [LARGE SCALE GENOMIC DNA]</scope>
    <source>
        <strain evidence="2 3">768-20</strain>
    </source>
</reference>
<dbReference type="EMBL" id="CP002590">
    <property type="protein sequence ID" value="AEA12615.1"/>
    <property type="molecule type" value="Genomic_DNA"/>
</dbReference>
<proteinExistence type="predicted"/>
<evidence type="ECO:0000313" key="3">
    <source>
        <dbReference type="Proteomes" id="UP000008138"/>
    </source>
</evidence>
<dbReference type="Pfam" id="PF01206">
    <property type="entry name" value="TusA"/>
    <property type="match status" value="1"/>
</dbReference>
<dbReference type="OrthoDB" id="45650at2157"/>
<evidence type="ECO:0000259" key="1">
    <source>
        <dbReference type="PROSITE" id="PS01148"/>
    </source>
</evidence>
<dbReference type="STRING" id="999630.TUZN_1134"/>
<reference key="2">
    <citation type="submission" date="2011-03" db="EMBL/GenBank/DDBJ databases">
        <title>Complete genome sequence of the thermoacidophilic crenarchaeon Thermoproteus uzoniensis 768-20.</title>
        <authorList>
            <person name="Mardanov A.V."/>
            <person name="Gumerov V.M."/>
            <person name="Beletsky A.V."/>
            <person name="Prokofeva M.I."/>
            <person name="Bonch-Osmolovskaya E.A."/>
            <person name="Ravin N.V."/>
            <person name="Skryabin K.G."/>
        </authorList>
    </citation>
    <scope>NUCLEOTIDE SEQUENCE</scope>
    <source>
        <strain>768-20</strain>
    </source>
</reference>
<dbReference type="InterPro" id="IPR036868">
    <property type="entry name" value="TusA-like_sf"/>
</dbReference>
<name>F2L0D3_THEU7</name>
<dbReference type="PANTHER" id="PTHR33279">
    <property type="entry name" value="SULFUR CARRIER PROTEIN YEDF-RELATED"/>
    <property type="match status" value="1"/>
</dbReference>
<evidence type="ECO:0000313" key="2">
    <source>
        <dbReference type="EMBL" id="AEA12615.1"/>
    </source>
</evidence>
<dbReference type="PANTHER" id="PTHR33279:SF18">
    <property type="entry name" value="SULFUR CARRIER PROTEIN MJ0990-RELATED"/>
    <property type="match status" value="1"/>
</dbReference>
<dbReference type="Gene3D" id="3.30.110.40">
    <property type="entry name" value="TusA-like domain"/>
    <property type="match status" value="1"/>
</dbReference>
<dbReference type="eggNOG" id="arCOG02062">
    <property type="taxonomic scope" value="Archaea"/>
</dbReference>
<dbReference type="InterPro" id="IPR001455">
    <property type="entry name" value="TusA-like"/>
</dbReference>
<dbReference type="GeneID" id="10360664"/>
<dbReference type="CDD" id="cd00291">
    <property type="entry name" value="SirA_YedF_YeeD"/>
    <property type="match status" value="1"/>
</dbReference>
<gene>
    <name evidence="2" type="ordered locus">TUZN_1134</name>
</gene>